<evidence type="ECO:0000256" key="7">
    <source>
        <dbReference type="ARBA" id="ARBA00023136"/>
    </source>
</evidence>
<keyword evidence="5 8" id="KW-0812">Transmembrane</keyword>
<dbReference type="GO" id="GO:0016763">
    <property type="term" value="F:pentosyltransferase activity"/>
    <property type="evidence" value="ECO:0007669"/>
    <property type="project" value="TreeGrafter"/>
</dbReference>
<feature type="transmembrane region" description="Helical" evidence="8">
    <location>
        <begin position="86"/>
        <end position="107"/>
    </location>
</feature>
<keyword evidence="6 8" id="KW-1133">Transmembrane helix</keyword>
<feature type="transmembrane region" description="Helical" evidence="8">
    <location>
        <begin position="326"/>
        <end position="346"/>
    </location>
</feature>
<dbReference type="InterPro" id="IPR038731">
    <property type="entry name" value="RgtA/B/C-like"/>
</dbReference>
<feature type="transmembrane region" description="Helical" evidence="8">
    <location>
        <begin position="259"/>
        <end position="284"/>
    </location>
</feature>
<evidence type="ECO:0000259" key="9">
    <source>
        <dbReference type="Pfam" id="PF13231"/>
    </source>
</evidence>
<comment type="caution">
    <text evidence="10">The sequence shown here is derived from an EMBL/GenBank/DDBJ whole genome shotgun (WGS) entry which is preliminary data.</text>
</comment>
<evidence type="ECO:0000313" key="11">
    <source>
        <dbReference type="Proteomes" id="UP000282184"/>
    </source>
</evidence>
<dbReference type="OrthoDB" id="9792789at2"/>
<dbReference type="AlphaFoldDB" id="A0A3S0JDJ4"/>
<keyword evidence="7 8" id="KW-0472">Membrane</keyword>
<evidence type="ECO:0000256" key="1">
    <source>
        <dbReference type="ARBA" id="ARBA00004651"/>
    </source>
</evidence>
<protein>
    <submittedName>
        <fullName evidence="10">Phospholipid carrier-dependent glycosyltransferase</fullName>
    </submittedName>
</protein>
<gene>
    <name evidence="10" type="ORF">EJV47_23630</name>
</gene>
<dbReference type="PANTHER" id="PTHR33908:SF3">
    <property type="entry name" value="UNDECAPRENYL PHOSPHATE-ALPHA-4-AMINO-4-DEOXY-L-ARABINOSE ARABINOSYL TRANSFERASE"/>
    <property type="match status" value="1"/>
</dbReference>
<dbReference type="GO" id="GO:0005886">
    <property type="term" value="C:plasma membrane"/>
    <property type="evidence" value="ECO:0007669"/>
    <property type="project" value="UniProtKB-SubCell"/>
</dbReference>
<keyword evidence="3" id="KW-0328">Glycosyltransferase</keyword>
<dbReference type="GO" id="GO:0010041">
    <property type="term" value="P:response to iron(III) ion"/>
    <property type="evidence" value="ECO:0007669"/>
    <property type="project" value="TreeGrafter"/>
</dbReference>
<comment type="subcellular location">
    <subcellularLocation>
        <location evidence="1">Cell membrane</location>
        <topology evidence="1">Multi-pass membrane protein</topology>
    </subcellularLocation>
</comment>
<organism evidence="10 11">
    <name type="scientific">Hymenobacter gummosus</name>
    <dbReference type="NCBI Taxonomy" id="1776032"/>
    <lineage>
        <taxon>Bacteria</taxon>
        <taxon>Pseudomonadati</taxon>
        <taxon>Bacteroidota</taxon>
        <taxon>Cytophagia</taxon>
        <taxon>Cytophagales</taxon>
        <taxon>Hymenobacteraceae</taxon>
        <taxon>Hymenobacter</taxon>
    </lineage>
</organism>
<dbReference type="Proteomes" id="UP000282184">
    <property type="component" value="Unassembled WGS sequence"/>
</dbReference>
<dbReference type="EMBL" id="RXOF01000018">
    <property type="protein sequence ID" value="RTQ45826.1"/>
    <property type="molecule type" value="Genomic_DNA"/>
</dbReference>
<accession>A0A3S0JDJ4</accession>
<feature type="transmembrane region" description="Helical" evidence="8">
    <location>
        <begin position="114"/>
        <end position="136"/>
    </location>
</feature>
<sequence>MSRPLSLAALLLTLVTAGFLLFWKLGGLPVQQWDECRTGLNALEMLARGEYLVPYYRGQPDLWNAKPPLHVWLLMLSFASLGPSELALRLPAALAALATVGLVYAAGRRWLGHAAAGLLAALALVTAGGFTTLHVARAGDFDATLTLWTTAGTLAWLGYLRSGRTGLAWLTGGSYALAFMTKGIAALLPGPGLVLAVWATGRSARLRRPAPWLAAGLVLAVALGWYGLREALSPGYLEAVREFELRMATDNVENNGQPLLWYVGHLLEANFSAWLAPALLAVVLAWRRPDGSPAQLLVRGAATVAGTQLLILSLTRTKLAWYDAPLYPLLALLAAAGVVWAGRALAAHYRWQPRPAWLLLPLLVAAGPYADRLAHLRELHQRRFQNATLLYGRHLTAQATQRPELQEYLVATDSLHNDSPEFYRVAAQRRYGHRSGWVHSTFAGQPEPGTVVVTCGAAARRPWLARYQVETLLQTDSCVTMRLLQRR</sequence>
<evidence type="ECO:0000256" key="4">
    <source>
        <dbReference type="ARBA" id="ARBA00022679"/>
    </source>
</evidence>
<feature type="transmembrane region" description="Helical" evidence="8">
    <location>
        <begin position="175"/>
        <end position="198"/>
    </location>
</feature>
<name>A0A3S0JDJ4_9BACT</name>
<feature type="domain" description="Glycosyltransferase RgtA/B/C/D-like" evidence="9">
    <location>
        <begin position="66"/>
        <end position="223"/>
    </location>
</feature>
<feature type="transmembrane region" description="Helical" evidence="8">
    <location>
        <begin position="296"/>
        <end position="314"/>
    </location>
</feature>
<keyword evidence="4 10" id="KW-0808">Transferase</keyword>
<dbReference type="RefSeq" id="WP_126695682.1">
    <property type="nucleotide sequence ID" value="NZ_RXOF01000018.1"/>
</dbReference>
<proteinExistence type="predicted"/>
<keyword evidence="11" id="KW-1185">Reference proteome</keyword>
<evidence type="ECO:0000256" key="5">
    <source>
        <dbReference type="ARBA" id="ARBA00022692"/>
    </source>
</evidence>
<dbReference type="GO" id="GO:0009103">
    <property type="term" value="P:lipopolysaccharide biosynthetic process"/>
    <property type="evidence" value="ECO:0007669"/>
    <property type="project" value="UniProtKB-ARBA"/>
</dbReference>
<feature type="transmembrane region" description="Helical" evidence="8">
    <location>
        <begin position="210"/>
        <end position="228"/>
    </location>
</feature>
<reference evidence="10 11" key="1">
    <citation type="submission" date="2018-12" db="EMBL/GenBank/DDBJ databases">
        <title>Hymenobacter gummosus sp. nov., isolated from a spring.</title>
        <authorList>
            <person name="Nie L."/>
        </authorList>
    </citation>
    <scope>NUCLEOTIDE SEQUENCE [LARGE SCALE GENOMIC DNA]</scope>
    <source>
        <strain evidence="10 11">KCTC 52166</strain>
    </source>
</reference>
<evidence type="ECO:0000256" key="3">
    <source>
        <dbReference type="ARBA" id="ARBA00022676"/>
    </source>
</evidence>
<dbReference type="InterPro" id="IPR050297">
    <property type="entry name" value="LipidA_mod_glycosyltrf_83"/>
</dbReference>
<evidence type="ECO:0000256" key="2">
    <source>
        <dbReference type="ARBA" id="ARBA00022475"/>
    </source>
</evidence>
<evidence type="ECO:0000313" key="10">
    <source>
        <dbReference type="EMBL" id="RTQ45826.1"/>
    </source>
</evidence>
<keyword evidence="2" id="KW-1003">Cell membrane</keyword>
<evidence type="ECO:0000256" key="8">
    <source>
        <dbReference type="SAM" id="Phobius"/>
    </source>
</evidence>
<dbReference type="PANTHER" id="PTHR33908">
    <property type="entry name" value="MANNOSYLTRANSFERASE YKCB-RELATED"/>
    <property type="match status" value="1"/>
</dbReference>
<dbReference type="Pfam" id="PF13231">
    <property type="entry name" value="PMT_2"/>
    <property type="match status" value="1"/>
</dbReference>
<evidence type="ECO:0000256" key="6">
    <source>
        <dbReference type="ARBA" id="ARBA00022989"/>
    </source>
</evidence>